<dbReference type="SMART" id="SM00382">
    <property type="entry name" value="AAA"/>
    <property type="match status" value="1"/>
</dbReference>
<evidence type="ECO:0000256" key="5">
    <source>
        <dbReference type="ARBA" id="ARBA00022741"/>
    </source>
</evidence>
<keyword evidence="5" id="KW-0547">Nucleotide-binding</keyword>
<dbReference type="InterPro" id="IPR003593">
    <property type="entry name" value="AAA+_ATPase"/>
</dbReference>
<dbReference type="EMBL" id="BAWO01000051">
    <property type="protein sequence ID" value="GAJ40803.1"/>
    <property type="molecule type" value="Genomic_DNA"/>
</dbReference>
<dbReference type="InterPro" id="IPR050388">
    <property type="entry name" value="ABC_Ni/Peptide_Import"/>
</dbReference>
<feature type="domain" description="ABC transporter" evidence="8">
    <location>
        <begin position="7"/>
        <end position="258"/>
    </location>
</feature>
<evidence type="ECO:0000313" key="10">
    <source>
        <dbReference type="Proteomes" id="UP000023561"/>
    </source>
</evidence>
<reference evidence="9 10" key="1">
    <citation type="submission" date="2014-04" db="EMBL/GenBank/DDBJ databases">
        <title>Whole genome shotgun sequence of Geobacillus caldoxylosilyticus NBRC 107762.</title>
        <authorList>
            <person name="Hosoyama A."/>
            <person name="Hosoyama Y."/>
            <person name="Katano-Makiyama Y."/>
            <person name="Tsuchikane K."/>
            <person name="Ohji S."/>
            <person name="Ichikawa N."/>
            <person name="Yamazoe A."/>
            <person name="Fujita N."/>
        </authorList>
    </citation>
    <scope>NUCLEOTIDE SEQUENCE [LARGE SCALE GENOMIC DNA]</scope>
    <source>
        <strain evidence="9 10">NBRC 107762</strain>
    </source>
</reference>
<dbReference type="PROSITE" id="PS50893">
    <property type="entry name" value="ABC_TRANSPORTER_2"/>
    <property type="match status" value="1"/>
</dbReference>
<evidence type="ECO:0000256" key="1">
    <source>
        <dbReference type="ARBA" id="ARBA00004202"/>
    </source>
</evidence>
<protein>
    <submittedName>
        <fullName evidence="9">Putative ABC transporter ATP-binding protein</fullName>
    </submittedName>
</protein>
<keyword evidence="3" id="KW-0813">Transport</keyword>
<dbReference type="InterPro" id="IPR013563">
    <property type="entry name" value="Oligopep_ABC_C"/>
</dbReference>
<evidence type="ECO:0000256" key="7">
    <source>
        <dbReference type="ARBA" id="ARBA00023136"/>
    </source>
</evidence>
<sequence length="341" mass="37711">MADARVLEVKGLKTSFFTDEGEIPAVDGVDFYINEGEILGVVGESGCGKSVTSLSIMGLLPKGVGRIIDGEILFKGENLVHASEKRMKQIRGNEIAMIFQEPMTSLNPLFTIGNQLIEAIRIHTKASKKEAKARAVEMLKLVGLPRAEQIIDEYPHQLSGGMRQRVMIAMAMVCNPALLIADEPTTALDVTIQAQILALMKELNKNFHTSIMMITHDLGVVAEICDRVIVMYSGKIVEEGDVRTIFKNPKHPYTIGLIQSVPDIRDKKERLYSIPGNVPKPGSVRQGCRFAARCEHAFSRCLQEDPELYEAGERGHRVRCFLPLGEGEQNRERAAVASERA</sequence>
<keyword evidence="7" id="KW-0472">Membrane</keyword>
<dbReference type="OrthoDB" id="9802264at2"/>
<organism evidence="9 10">
    <name type="scientific">Parageobacillus caldoxylosilyticus NBRC 107762</name>
    <dbReference type="NCBI Taxonomy" id="1220594"/>
    <lineage>
        <taxon>Bacteria</taxon>
        <taxon>Bacillati</taxon>
        <taxon>Bacillota</taxon>
        <taxon>Bacilli</taxon>
        <taxon>Bacillales</taxon>
        <taxon>Anoxybacillaceae</taxon>
        <taxon>Saccharococcus</taxon>
    </lineage>
</organism>
<evidence type="ECO:0000256" key="4">
    <source>
        <dbReference type="ARBA" id="ARBA00022475"/>
    </source>
</evidence>
<evidence type="ECO:0000259" key="8">
    <source>
        <dbReference type="PROSITE" id="PS50893"/>
    </source>
</evidence>
<gene>
    <name evidence="9" type="ORF">GCA01S_051_00260</name>
</gene>
<evidence type="ECO:0000256" key="3">
    <source>
        <dbReference type="ARBA" id="ARBA00022448"/>
    </source>
</evidence>
<dbReference type="FunFam" id="3.40.50.300:FF:000016">
    <property type="entry name" value="Oligopeptide ABC transporter ATP-binding component"/>
    <property type="match status" value="1"/>
</dbReference>
<dbReference type="InterPro" id="IPR003439">
    <property type="entry name" value="ABC_transporter-like_ATP-bd"/>
</dbReference>
<dbReference type="GO" id="GO:0016887">
    <property type="term" value="F:ATP hydrolysis activity"/>
    <property type="evidence" value="ECO:0007669"/>
    <property type="project" value="InterPro"/>
</dbReference>
<dbReference type="InterPro" id="IPR017871">
    <property type="entry name" value="ABC_transporter-like_CS"/>
</dbReference>
<dbReference type="PROSITE" id="PS00211">
    <property type="entry name" value="ABC_TRANSPORTER_1"/>
    <property type="match status" value="1"/>
</dbReference>
<dbReference type="PANTHER" id="PTHR43297">
    <property type="entry name" value="OLIGOPEPTIDE TRANSPORT ATP-BINDING PROTEIN APPD"/>
    <property type="match status" value="1"/>
</dbReference>
<dbReference type="NCBIfam" id="TIGR01727">
    <property type="entry name" value="oligo_HPY"/>
    <property type="match status" value="1"/>
</dbReference>
<keyword evidence="6 9" id="KW-0067">ATP-binding</keyword>
<comment type="caution">
    <text evidence="9">The sequence shown here is derived from an EMBL/GenBank/DDBJ whole genome shotgun (WGS) entry which is preliminary data.</text>
</comment>
<dbReference type="CDD" id="cd03257">
    <property type="entry name" value="ABC_NikE_OppD_transporters"/>
    <property type="match status" value="1"/>
</dbReference>
<proteinExistence type="inferred from homology"/>
<dbReference type="InterPro" id="IPR027417">
    <property type="entry name" value="P-loop_NTPase"/>
</dbReference>
<dbReference type="Gene3D" id="3.40.50.300">
    <property type="entry name" value="P-loop containing nucleotide triphosphate hydrolases"/>
    <property type="match status" value="1"/>
</dbReference>
<keyword evidence="10" id="KW-1185">Reference proteome</keyword>
<dbReference type="RefSeq" id="WP_042410749.1">
    <property type="nucleotide sequence ID" value="NZ_BAWO01000051.1"/>
</dbReference>
<comment type="subcellular location">
    <subcellularLocation>
        <location evidence="1">Cell membrane</location>
        <topology evidence="1">Peripheral membrane protein</topology>
    </subcellularLocation>
</comment>
<evidence type="ECO:0000313" key="9">
    <source>
        <dbReference type="EMBL" id="GAJ40803.1"/>
    </source>
</evidence>
<accession>A0A023DHT4</accession>
<evidence type="ECO:0000256" key="2">
    <source>
        <dbReference type="ARBA" id="ARBA00005417"/>
    </source>
</evidence>
<evidence type="ECO:0000256" key="6">
    <source>
        <dbReference type="ARBA" id="ARBA00022840"/>
    </source>
</evidence>
<keyword evidence="4" id="KW-1003">Cell membrane</keyword>
<dbReference type="Pfam" id="PF08352">
    <property type="entry name" value="oligo_HPY"/>
    <property type="match status" value="1"/>
</dbReference>
<dbReference type="GO" id="GO:0015833">
    <property type="term" value="P:peptide transport"/>
    <property type="evidence" value="ECO:0007669"/>
    <property type="project" value="InterPro"/>
</dbReference>
<dbReference type="Proteomes" id="UP000023561">
    <property type="component" value="Unassembled WGS sequence"/>
</dbReference>
<dbReference type="Pfam" id="PF00005">
    <property type="entry name" value="ABC_tran"/>
    <property type="match status" value="1"/>
</dbReference>
<dbReference type="AlphaFoldDB" id="A0A023DHT4"/>
<dbReference type="PANTHER" id="PTHR43297:SF2">
    <property type="entry name" value="DIPEPTIDE TRANSPORT ATP-BINDING PROTEIN DPPD"/>
    <property type="match status" value="1"/>
</dbReference>
<comment type="similarity">
    <text evidence="2">Belongs to the ABC transporter superfamily.</text>
</comment>
<dbReference type="GO" id="GO:0005524">
    <property type="term" value="F:ATP binding"/>
    <property type="evidence" value="ECO:0007669"/>
    <property type="project" value="UniProtKB-KW"/>
</dbReference>
<dbReference type="GO" id="GO:0005886">
    <property type="term" value="C:plasma membrane"/>
    <property type="evidence" value="ECO:0007669"/>
    <property type="project" value="UniProtKB-SubCell"/>
</dbReference>
<dbReference type="SUPFAM" id="SSF52540">
    <property type="entry name" value="P-loop containing nucleoside triphosphate hydrolases"/>
    <property type="match status" value="1"/>
</dbReference>
<name>A0A023DHT4_9BACL</name>